<protein>
    <submittedName>
        <fullName evidence="9">ABC transporter permease</fullName>
    </submittedName>
</protein>
<comment type="similarity">
    <text evidence="7">Belongs to the binding-protein-dependent transport system permease family.</text>
</comment>
<keyword evidence="6 7" id="KW-0472">Membrane</keyword>
<proteinExistence type="inferred from homology"/>
<evidence type="ECO:0000256" key="7">
    <source>
        <dbReference type="RuleBase" id="RU363032"/>
    </source>
</evidence>
<feature type="transmembrane region" description="Helical" evidence="7">
    <location>
        <begin position="68"/>
        <end position="92"/>
    </location>
</feature>
<feature type="transmembrane region" description="Helical" evidence="7">
    <location>
        <begin position="104"/>
        <end position="128"/>
    </location>
</feature>
<keyword evidence="4 7" id="KW-0812">Transmembrane</keyword>
<dbReference type="PANTHER" id="PTHR32243">
    <property type="entry name" value="MALTOSE TRANSPORT SYSTEM PERMEASE-RELATED"/>
    <property type="match status" value="1"/>
</dbReference>
<comment type="subcellular location">
    <subcellularLocation>
        <location evidence="1 7">Cell membrane</location>
        <topology evidence="1 7">Multi-pass membrane protein</topology>
    </subcellularLocation>
</comment>
<evidence type="ECO:0000313" key="9">
    <source>
        <dbReference type="EMBL" id="BAS28023.1"/>
    </source>
</evidence>
<evidence type="ECO:0000313" key="10">
    <source>
        <dbReference type="Proteomes" id="UP000065807"/>
    </source>
</evidence>
<dbReference type="CDD" id="cd06261">
    <property type="entry name" value="TM_PBP2"/>
    <property type="match status" value="1"/>
</dbReference>
<keyword evidence="2 7" id="KW-0813">Transport</keyword>
<feature type="transmembrane region" description="Helical" evidence="7">
    <location>
        <begin position="209"/>
        <end position="232"/>
    </location>
</feature>
<organism evidence="9 10">
    <name type="scientific">Limnochorda pilosa</name>
    <dbReference type="NCBI Taxonomy" id="1555112"/>
    <lineage>
        <taxon>Bacteria</taxon>
        <taxon>Bacillati</taxon>
        <taxon>Bacillota</taxon>
        <taxon>Limnochordia</taxon>
        <taxon>Limnochordales</taxon>
        <taxon>Limnochordaceae</taxon>
        <taxon>Limnochorda</taxon>
    </lineage>
</organism>
<evidence type="ECO:0000259" key="8">
    <source>
        <dbReference type="PROSITE" id="PS50928"/>
    </source>
</evidence>
<keyword evidence="10" id="KW-1185">Reference proteome</keyword>
<dbReference type="EMBL" id="AP014924">
    <property type="protein sequence ID" value="BAS28023.1"/>
    <property type="molecule type" value="Genomic_DNA"/>
</dbReference>
<dbReference type="AlphaFoldDB" id="A0A0K2SLM8"/>
<dbReference type="Pfam" id="PF00528">
    <property type="entry name" value="BPD_transp_1"/>
    <property type="match status" value="1"/>
</dbReference>
<feature type="transmembrane region" description="Helical" evidence="7">
    <location>
        <begin position="239"/>
        <end position="260"/>
    </location>
</feature>
<dbReference type="InterPro" id="IPR000515">
    <property type="entry name" value="MetI-like"/>
</dbReference>
<dbReference type="KEGG" id="lpil:LIP_2182"/>
<dbReference type="InterPro" id="IPR035906">
    <property type="entry name" value="MetI-like_sf"/>
</dbReference>
<dbReference type="InterPro" id="IPR050901">
    <property type="entry name" value="BP-dep_ABC_trans_perm"/>
</dbReference>
<dbReference type="STRING" id="1555112.LIP_2182"/>
<name>A0A0K2SLM8_LIMPI</name>
<dbReference type="Proteomes" id="UP000065807">
    <property type="component" value="Chromosome"/>
</dbReference>
<evidence type="ECO:0000256" key="3">
    <source>
        <dbReference type="ARBA" id="ARBA00022475"/>
    </source>
</evidence>
<feature type="transmembrane region" description="Helical" evidence="7">
    <location>
        <begin position="9"/>
        <end position="31"/>
    </location>
</feature>
<feature type="transmembrane region" description="Helical" evidence="7">
    <location>
        <begin position="140"/>
        <end position="160"/>
    </location>
</feature>
<dbReference type="OrthoDB" id="27560at2"/>
<evidence type="ECO:0000256" key="6">
    <source>
        <dbReference type="ARBA" id="ARBA00023136"/>
    </source>
</evidence>
<accession>A0A0K2SLM8</accession>
<evidence type="ECO:0000256" key="4">
    <source>
        <dbReference type="ARBA" id="ARBA00022692"/>
    </source>
</evidence>
<dbReference type="GO" id="GO:0005886">
    <property type="term" value="C:plasma membrane"/>
    <property type="evidence" value="ECO:0007669"/>
    <property type="project" value="UniProtKB-SubCell"/>
</dbReference>
<reference evidence="10" key="1">
    <citation type="submission" date="2015-07" db="EMBL/GenBank/DDBJ databases">
        <title>Complete genome sequence and phylogenetic analysis of Limnochorda pilosa.</title>
        <authorList>
            <person name="Watanabe M."/>
            <person name="Kojima H."/>
            <person name="Fukui M."/>
        </authorList>
    </citation>
    <scope>NUCLEOTIDE SEQUENCE [LARGE SCALE GENOMIC DNA]</scope>
    <source>
        <strain evidence="10">HC45</strain>
    </source>
</reference>
<reference evidence="10" key="2">
    <citation type="journal article" date="2016" name="Int. J. Syst. Evol. Microbiol.">
        <title>Complete genome sequence and cell structure of Limnochorda pilosa, a Gram-negative spore-former within the phylum Firmicutes.</title>
        <authorList>
            <person name="Watanabe M."/>
            <person name="Kojima H."/>
            <person name="Fukui M."/>
        </authorList>
    </citation>
    <scope>NUCLEOTIDE SEQUENCE [LARGE SCALE GENOMIC DNA]</scope>
    <source>
        <strain evidence="10">HC45</strain>
    </source>
</reference>
<evidence type="ECO:0000256" key="2">
    <source>
        <dbReference type="ARBA" id="ARBA00022448"/>
    </source>
</evidence>
<dbReference type="RefSeq" id="WP_068137742.1">
    <property type="nucleotide sequence ID" value="NZ_AP014924.1"/>
</dbReference>
<evidence type="ECO:0000256" key="1">
    <source>
        <dbReference type="ARBA" id="ARBA00004651"/>
    </source>
</evidence>
<dbReference type="GO" id="GO:0055085">
    <property type="term" value="P:transmembrane transport"/>
    <property type="evidence" value="ECO:0007669"/>
    <property type="project" value="InterPro"/>
</dbReference>
<keyword evidence="3" id="KW-1003">Cell membrane</keyword>
<dbReference type="SUPFAM" id="SSF161098">
    <property type="entry name" value="MetI-like"/>
    <property type="match status" value="1"/>
</dbReference>
<feature type="domain" description="ABC transmembrane type-1" evidence="8">
    <location>
        <begin position="69"/>
        <end position="260"/>
    </location>
</feature>
<dbReference type="Gene3D" id="1.10.3720.10">
    <property type="entry name" value="MetI-like"/>
    <property type="match status" value="1"/>
</dbReference>
<gene>
    <name evidence="9" type="ORF">LIP_2182</name>
</gene>
<dbReference type="PROSITE" id="PS50928">
    <property type="entry name" value="ABC_TM1"/>
    <property type="match status" value="1"/>
</dbReference>
<feature type="transmembrane region" description="Helical" evidence="7">
    <location>
        <begin position="181"/>
        <end position="203"/>
    </location>
</feature>
<evidence type="ECO:0000256" key="5">
    <source>
        <dbReference type="ARBA" id="ARBA00022989"/>
    </source>
</evidence>
<sequence length="275" mass="30742">MRRRGCARLLLYGGLIAVAMLTTFPFVWLVLTALKPYSEIYAFPLTYWPQNITFEHFQYVLDLNFGRYFLNSVAVGLGTGLLTVVIAILPAYASARFTFPGRRAMLLSILVCQMFPQITFVVPLLIILRGLGWTDSYPGIVASYLPFTTPIGVWLIRNFFAEIPKQLEEAAEIDGCSRLQALRRVVLPLALPGISSVGIYAFLWSWSELMFALSFLTSGDMQTVPVFLSLFVGQYQTRWGPLFAGSVLASLPPMVMFLFLQKYFIQGLTSGSVKG</sequence>
<dbReference type="PANTHER" id="PTHR32243:SF18">
    <property type="entry name" value="INNER MEMBRANE ABC TRANSPORTER PERMEASE PROTEIN YCJP"/>
    <property type="match status" value="1"/>
</dbReference>
<keyword evidence="5 7" id="KW-1133">Transmembrane helix</keyword>